<dbReference type="Proteomes" id="UP000248887">
    <property type="component" value="Unassembled WGS sequence"/>
</dbReference>
<protein>
    <submittedName>
        <fullName evidence="2">Hydantoinase</fullName>
    </submittedName>
</protein>
<dbReference type="GO" id="GO:0005829">
    <property type="term" value="C:cytosol"/>
    <property type="evidence" value="ECO:0007669"/>
    <property type="project" value="TreeGrafter"/>
</dbReference>
<dbReference type="AlphaFoldDB" id="A0A2W5SEG7"/>
<dbReference type="InterPro" id="IPR045079">
    <property type="entry name" value="Oxoprolinase-like"/>
</dbReference>
<sequence>MTRAMDGVQLALINNRFQGVAWKMANTLMRTGRSGVLNIARDFSCCILTGDCELLAANDALPIHILSGPDMMAKVMKSYHPDLKRGDLFLNNSVYHGCSHAADHTMLMPVIDDEGRHRFTVLCKAHQADIGNSIPTTYHGTARDVYEEGALIFPSVKVQSDYVINEDYVRMCRMRIRVPDQWWGDFLAMAGAARIGEQEIMTMADELGWDTLERFAQDWFAYSERQMVHAIRALPAGHAECSSTHDAIPGTPAEGVTIKVGVDVDPEAARIAVDLTDNVDCLPCGLNLSEACARTSAMVGIFNSIDHNVPKNAGAFRRLHIKLRENCVVGIPRFPHSTSAATTNIADRVANSIQRAMAEIADGRGLAECGAGQPSATGVISGVHPKTGAFVNQIFLGITAGAGAPDTDAWLTICHVGNGGLCNLDSVELDEQRQPLHVYSRRLVTDSEGPGTFTGAASVAVEFGPIGCDMTVAYVSDGEINAPKGVRGGGMGGGASQMHIREDGSRVRLPNCAQAVLADGERILSTSTGGGGYGAPEKRDPERVAVDVAEGRVTRERAGAVYRVALTPAGAVDEAATARLRLPQGDTTSTVPQQRELIAELQGE</sequence>
<comment type="caution">
    <text evidence="2">The sequence shown here is derived from an EMBL/GenBank/DDBJ whole genome shotgun (WGS) entry which is preliminary data.</text>
</comment>
<feature type="domain" description="Hydantoinase B/oxoprolinase" evidence="1">
    <location>
        <begin position="6"/>
        <end position="536"/>
    </location>
</feature>
<dbReference type="PANTHER" id="PTHR11365:SF23">
    <property type="entry name" value="HYPOTHETICAL 5-OXOPROLINASE (EUROFUNG)-RELATED"/>
    <property type="match status" value="1"/>
</dbReference>
<gene>
    <name evidence="2" type="ORF">DI549_14835</name>
</gene>
<dbReference type="GO" id="GO:0006749">
    <property type="term" value="P:glutathione metabolic process"/>
    <property type="evidence" value="ECO:0007669"/>
    <property type="project" value="TreeGrafter"/>
</dbReference>
<organism evidence="2 3">
    <name type="scientific">Ancylobacter novellus</name>
    <name type="common">Thiobacillus novellus</name>
    <dbReference type="NCBI Taxonomy" id="921"/>
    <lineage>
        <taxon>Bacteria</taxon>
        <taxon>Pseudomonadati</taxon>
        <taxon>Pseudomonadota</taxon>
        <taxon>Alphaproteobacteria</taxon>
        <taxon>Hyphomicrobiales</taxon>
        <taxon>Xanthobacteraceae</taxon>
        <taxon>Ancylobacter</taxon>
    </lineage>
</organism>
<dbReference type="Pfam" id="PF02538">
    <property type="entry name" value="Hydantoinase_B"/>
    <property type="match status" value="1"/>
</dbReference>
<dbReference type="GO" id="GO:0017168">
    <property type="term" value="F:5-oxoprolinase (ATP-hydrolyzing) activity"/>
    <property type="evidence" value="ECO:0007669"/>
    <property type="project" value="TreeGrafter"/>
</dbReference>
<dbReference type="InterPro" id="IPR003692">
    <property type="entry name" value="Hydantoinase_B"/>
</dbReference>
<proteinExistence type="predicted"/>
<reference evidence="2 3" key="1">
    <citation type="submission" date="2017-08" db="EMBL/GenBank/DDBJ databases">
        <title>Infants hospitalized years apart are colonized by the same room-sourced microbial strains.</title>
        <authorList>
            <person name="Brooks B."/>
            <person name="Olm M.R."/>
            <person name="Firek B.A."/>
            <person name="Baker R."/>
            <person name="Thomas B.C."/>
            <person name="Morowitz M.J."/>
            <person name="Banfield J.F."/>
        </authorList>
    </citation>
    <scope>NUCLEOTIDE SEQUENCE [LARGE SCALE GENOMIC DNA]</scope>
    <source>
        <strain evidence="2">S2_005_001_R2_27</strain>
    </source>
</reference>
<accession>A0A2W5SEG7</accession>
<dbReference type="PANTHER" id="PTHR11365">
    <property type="entry name" value="5-OXOPROLINASE RELATED"/>
    <property type="match status" value="1"/>
</dbReference>
<evidence type="ECO:0000313" key="2">
    <source>
        <dbReference type="EMBL" id="PZQ81197.1"/>
    </source>
</evidence>
<dbReference type="EMBL" id="QFQD01000050">
    <property type="protein sequence ID" value="PZQ81197.1"/>
    <property type="molecule type" value="Genomic_DNA"/>
</dbReference>
<evidence type="ECO:0000313" key="3">
    <source>
        <dbReference type="Proteomes" id="UP000248887"/>
    </source>
</evidence>
<name>A0A2W5SEG7_ANCNO</name>
<evidence type="ECO:0000259" key="1">
    <source>
        <dbReference type="Pfam" id="PF02538"/>
    </source>
</evidence>